<feature type="region of interest" description="Disordered" evidence="1">
    <location>
        <begin position="266"/>
        <end position="293"/>
    </location>
</feature>
<accession>A1CA04</accession>
<dbReference type="AlphaFoldDB" id="A1CA04"/>
<organism evidence="2 3">
    <name type="scientific">Aspergillus clavatus (strain ATCC 1007 / CBS 513.65 / DSM 816 / NCTC 3887 / NRRL 1 / QM 1276 / 107)</name>
    <dbReference type="NCBI Taxonomy" id="344612"/>
    <lineage>
        <taxon>Eukaryota</taxon>
        <taxon>Fungi</taxon>
        <taxon>Dikarya</taxon>
        <taxon>Ascomycota</taxon>
        <taxon>Pezizomycotina</taxon>
        <taxon>Eurotiomycetes</taxon>
        <taxon>Eurotiomycetidae</taxon>
        <taxon>Eurotiales</taxon>
        <taxon>Aspergillaceae</taxon>
        <taxon>Aspergillus</taxon>
        <taxon>Aspergillus subgen. Fumigati</taxon>
    </lineage>
</organism>
<dbReference type="eggNOG" id="ENOG502QQX4">
    <property type="taxonomic scope" value="Eukaryota"/>
</dbReference>
<feature type="compositionally biased region" description="Basic and acidic residues" evidence="1">
    <location>
        <begin position="270"/>
        <end position="279"/>
    </location>
</feature>
<feature type="region of interest" description="Disordered" evidence="1">
    <location>
        <begin position="1"/>
        <end position="22"/>
    </location>
</feature>
<feature type="compositionally biased region" description="Low complexity" evidence="1">
    <location>
        <begin position="530"/>
        <end position="541"/>
    </location>
</feature>
<dbReference type="HOGENOM" id="CLU_328708_0_0_1"/>
<feature type="compositionally biased region" description="Acidic residues" evidence="1">
    <location>
        <begin position="864"/>
        <end position="874"/>
    </location>
</feature>
<dbReference type="VEuPathDB" id="FungiDB:ACLA_009950"/>
<evidence type="ECO:0000313" key="2">
    <source>
        <dbReference type="EMBL" id="EAW12572.1"/>
    </source>
</evidence>
<dbReference type="GeneID" id="4706770"/>
<dbReference type="STRING" id="344612.A1CA04"/>
<name>A1CA04_ASPCL</name>
<dbReference type="EMBL" id="DS027049">
    <property type="protein sequence ID" value="EAW12572.1"/>
    <property type="molecule type" value="Genomic_DNA"/>
</dbReference>
<feature type="region of interest" description="Disordered" evidence="1">
    <location>
        <begin position="464"/>
        <end position="542"/>
    </location>
</feature>
<keyword evidence="3" id="KW-1185">Reference proteome</keyword>
<dbReference type="RefSeq" id="XP_001273998.1">
    <property type="nucleotide sequence ID" value="XM_001273997.1"/>
</dbReference>
<proteinExistence type="predicted"/>
<dbReference type="KEGG" id="act:ACLA_009950"/>
<feature type="compositionally biased region" description="Polar residues" evidence="1">
    <location>
        <begin position="495"/>
        <end position="504"/>
    </location>
</feature>
<reference evidence="2 3" key="1">
    <citation type="journal article" date="2008" name="PLoS Genet.">
        <title>Genomic islands in the pathogenic filamentous fungus Aspergillus fumigatus.</title>
        <authorList>
            <person name="Fedorova N.D."/>
            <person name="Khaldi N."/>
            <person name="Joardar V.S."/>
            <person name="Maiti R."/>
            <person name="Amedeo P."/>
            <person name="Anderson M.J."/>
            <person name="Crabtree J."/>
            <person name="Silva J.C."/>
            <person name="Badger J.H."/>
            <person name="Albarraq A."/>
            <person name="Angiuoli S."/>
            <person name="Bussey H."/>
            <person name="Bowyer P."/>
            <person name="Cotty P.J."/>
            <person name="Dyer P.S."/>
            <person name="Egan A."/>
            <person name="Galens K."/>
            <person name="Fraser-Liggett C.M."/>
            <person name="Haas B.J."/>
            <person name="Inman J.M."/>
            <person name="Kent R."/>
            <person name="Lemieux S."/>
            <person name="Malavazi I."/>
            <person name="Orvis J."/>
            <person name="Roemer T."/>
            <person name="Ronning C.M."/>
            <person name="Sundaram J.P."/>
            <person name="Sutton G."/>
            <person name="Turner G."/>
            <person name="Venter J.C."/>
            <person name="White O.R."/>
            <person name="Whitty B.R."/>
            <person name="Youngman P."/>
            <person name="Wolfe K.H."/>
            <person name="Goldman G.H."/>
            <person name="Wortman J.R."/>
            <person name="Jiang B."/>
            <person name="Denning D.W."/>
            <person name="Nierman W.C."/>
        </authorList>
    </citation>
    <scope>NUCLEOTIDE SEQUENCE [LARGE SCALE GENOMIC DNA]</scope>
    <source>
        <strain evidence="3">ATCC 1007 / CBS 513.65 / DSM 816 / NCTC 3887 / NRRL 1</strain>
    </source>
</reference>
<feature type="compositionally biased region" description="Acidic residues" evidence="1">
    <location>
        <begin position="471"/>
        <end position="492"/>
    </location>
</feature>
<evidence type="ECO:0000313" key="3">
    <source>
        <dbReference type="Proteomes" id="UP000006701"/>
    </source>
</evidence>
<gene>
    <name evidence="2" type="ORF">ACLA_009950</name>
</gene>
<evidence type="ECO:0000256" key="1">
    <source>
        <dbReference type="SAM" id="MobiDB-lite"/>
    </source>
</evidence>
<dbReference type="OrthoDB" id="5409522at2759"/>
<dbReference type="Proteomes" id="UP000006701">
    <property type="component" value="Unassembled WGS sequence"/>
</dbReference>
<protein>
    <submittedName>
        <fullName evidence="2">Uncharacterized protein</fullName>
    </submittedName>
</protein>
<sequence length="874" mass="99649">MTDFLITHGPAETDNQTAPHGDQRAWSLENLPDILYVLRPRHDYRKSRHRVPKASDRIFGKETNDFSVLPCQISSKVEGWRLEAWMRMDRRITEQDIIDRVNPKYRLTADEIELRRENFRSIFHVANWGSQKSIWTLDRMLKDAGIDPENNSTRGLTPGDPWDSFAADFQYPDPEDLTTCGEMLTTIEDEVDGNENDNATCSMALETYLEKSQMSYEVWLLRGYSNIYDDTNLQRAHTEESDIDEFGILKSNYKRSHNVEASIEISADTENSHKRKNDEQTDTQLVHGEDSPKRRRIVSPETDILYQLKPTEENERKGTEKPPRARKINGKSMKDFAVLPDRISSDVEEFRVEAWMRLDRRIQLHDITDRMTKGFGIKTNALQQRNVRFRKDFNLIAWGSGNKASLHLEEILVAKMKANGIDPAGNSTRGLTPGLIHPELGEAGGRIPLPDDWRTGKRGHHGLVAQPAIEEAPEREEDVPMDDASVSDESSEDALSTQPTSQSGFLDEDDNLSFNDLVAARPPLTPREASLTSSREPSSPSMDFFTDEYLSTTANFPVLCQNEPDLASSDEEAFDLPEQTSEALRTTSALKVKRRSPFKKSRSFCDFECTNGDIINNSPPGPYHTCINAPHATYSESNLPPILFRLEAPASDDLPPLQDLTEHGQVIKDHDGQPLRNFPFLPRYISIRPVAWLLEYWMRTDPRLTYRDIKARMPVPPHERPHDNSLSMRRERECRHPLGLSCWTTRCSTIGRREVERVARWSPDQLQYNTTMRIEYRRGPGGVSAPTRLRAGALLDGVPVYYPLDLFLDGREAHVPGPRIGDAMSLFWQLSERAAQLRLGSWGSLPVEELPEAWRRKRARESTSEDGGEEADAW</sequence>
<feature type="region of interest" description="Disordered" evidence="1">
    <location>
        <begin position="854"/>
        <end position="874"/>
    </location>
</feature>